<dbReference type="EMBL" id="JAFJMO010000013">
    <property type="protein sequence ID" value="KAJ8258960.1"/>
    <property type="molecule type" value="Genomic_DNA"/>
</dbReference>
<protein>
    <submittedName>
        <fullName evidence="1">Uncharacterized protein</fullName>
    </submittedName>
</protein>
<gene>
    <name evidence="1" type="ORF">COCON_G00179720</name>
</gene>
<evidence type="ECO:0000313" key="1">
    <source>
        <dbReference type="EMBL" id="KAJ8258960.1"/>
    </source>
</evidence>
<proteinExistence type="predicted"/>
<dbReference type="Proteomes" id="UP001152803">
    <property type="component" value="Unassembled WGS sequence"/>
</dbReference>
<evidence type="ECO:0000313" key="2">
    <source>
        <dbReference type="Proteomes" id="UP001152803"/>
    </source>
</evidence>
<name>A0A9Q1D4Z1_CONCO</name>
<organism evidence="1 2">
    <name type="scientific">Conger conger</name>
    <name type="common">Conger eel</name>
    <name type="synonym">Muraena conger</name>
    <dbReference type="NCBI Taxonomy" id="82655"/>
    <lineage>
        <taxon>Eukaryota</taxon>
        <taxon>Metazoa</taxon>
        <taxon>Chordata</taxon>
        <taxon>Craniata</taxon>
        <taxon>Vertebrata</taxon>
        <taxon>Euteleostomi</taxon>
        <taxon>Actinopterygii</taxon>
        <taxon>Neopterygii</taxon>
        <taxon>Teleostei</taxon>
        <taxon>Anguilliformes</taxon>
        <taxon>Congridae</taxon>
        <taxon>Conger</taxon>
    </lineage>
</organism>
<keyword evidence="2" id="KW-1185">Reference proteome</keyword>
<reference evidence="1" key="1">
    <citation type="journal article" date="2023" name="Science">
        <title>Genome structures resolve the early diversification of teleost fishes.</title>
        <authorList>
            <person name="Parey E."/>
            <person name="Louis A."/>
            <person name="Montfort J."/>
            <person name="Bouchez O."/>
            <person name="Roques C."/>
            <person name="Iampietro C."/>
            <person name="Lluch J."/>
            <person name="Castinel A."/>
            <person name="Donnadieu C."/>
            <person name="Desvignes T."/>
            <person name="Floi Bucao C."/>
            <person name="Jouanno E."/>
            <person name="Wen M."/>
            <person name="Mejri S."/>
            <person name="Dirks R."/>
            <person name="Jansen H."/>
            <person name="Henkel C."/>
            <person name="Chen W.J."/>
            <person name="Zahm M."/>
            <person name="Cabau C."/>
            <person name="Klopp C."/>
            <person name="Thompson A.W."/>
            <person name="Robinson-Rechavi M."/>
            <person name="Braasch I."/>
            <person name="Lecointre G."/>
            <person name="Bobe J."/>
            <person name="Postlethwait J.H."/>
            <person name="Berthelot C."/>
            <person name="Roest Crollius H."/>
            <person name="Guiguen Y."/>
        </authorList>
    </citation>
    <scope>NUCLEOTIDE SEQUENCE</scope>
    <source>
        <strain evidence="1">Concon-B</strain>
    </source>
</reference>
<dbReference type="AlphaFoldDB" id="A0A9Q1D4Z1"/>
<sequence length="80" mass="8785">MRISRGRRSPLTPGTLLQPKLSVCPKQRSLHQIVLHAGCSRGLAGPPVSTDCHHQVKKLHTDVDVRVPNLTSIYRVLSGI</sequence>
<accession>A0A9Q1D4Z1</accession>
<comment type="caution">
    <text evidence="1">The sequence shown here is derived from an EMBL/GenBank/DDBJ whole genome shotgun (WGS) entry which is preliminary data.</text>
</comment>